<reference evidence="7 8" key="1">
    <citation type="submission" date="2014-07" db="EMBL/GenBank/DDBJ databases">
        <title>Porphyromonadaceae bacterium OUH 334697 = ATCC BAA-2682 = DSM 28341 draft genome.</title>
        <authorList>
            <person name="Sydenham T.V."/>
            <person name="Hasman H."/>
            <person name="Justesen U.S."/>
        </authorList>
    </citation>
    <scope>NUCLEOTIDE SEQUENCE [LARGE SCALE GENOMIC DNA]</scope>
    <source>
        <strain evidence="7 8">OUH 334697</strain>
    </source>
</reference>
<comment type="catalytic activity">
    <reaction evidence="1 4">
        <text>[protein]-peptidylproline (omega=180) = [protein]-peptidylproline (omega=0)</text>
        <dbReference type="Rhea" id="RHEA:16237"/>
        <dbReference type="Rhea" id="RHEA-COMP:10747"/>
        <dbReference type="Rhea" id="RHEA-COMP:10748"/>
        <dbReference type="ChEBI" id="CHEBI:83833"/>
        <dbReference type="ChEBI" id="CHEBI:83834"/>
        <dbReference type="EC" id="5.2.1.8"/>
    </reaction>
</comment>
<proteinExistence type="predicted"/>
<comment type="caution">
    <text evidence="7">The sequence shown here is derived from an EMBL/GenBank/DDBJ whole genome shotgun (WGS) entry which is preliminary data.</text>
</comment>
<evidence type="ECO:0000259" key="6">
    <source>
        <dbReference type="PROSITE" id="PS50059"/>
    </source>
</evidence>
<dbReference type="InterPro" id="IPR046357">
    <property type="entry name" value="PPIase_dom_sf"/>
</dbReference>
<evidence type="ECO:0000256" key="4">
    <source>
        <dbReference type="PROSITE-ProRule" id="PRU00277"/>
    </source>
</evidence>
<name>A0AB34R6H8_9PORP</name>
<dbReference type="GO" id="GO:0003755">
    <property type="term" value="F:peptidyl-prolyl cis-trans isomerase activity"/>
    <property type="evidence" value="ECO:0007669"/>
    <property type="project" value="UniProtKB-KW"/>
</dbReference>
<dbReference type="AlphaFoldDB" id="A0AB34R6H8"/>
<keyword evidence="4" id="KW-0413">Isomerase</keyword>
<protein>
    <recommendedName>
        <fullName evidence="2 4">peptidylprolyl isomerase</fullName>
        <ecNumber evidence="2 4">5.2.1.8</ecNumber>
    </recommendedName>
</protein>
<dbReference type="Gene3D" id="3.10.50.40">
    <property type="match status" value="1"/>
</dbReference>
<dbReference type="Proteomes" id="UP000031937">
    <property type="component" value="Unassembled WGS sequence"/>
</dbReference>
<keyword evidence="5" id="KW-0732">Signal</keyword>
<dbReference type="EMBL" id="JPIT01000007">
    <property type="protein sequence ID" value="KIO47330.1"/>
    <property type="molecule type" value="Genomic_DNA"/>
</dbReference>
<evidence type="ECO:0000313" key="7">
    <source>
        <dbReference type="EMBL" id="KIO47330.1"/>
    </source>
</evidence>
<dbReference type="EC" id="5.2.1.8" evidence="2 4"/>
<evidence type="ECO:0000256" key="1">
    <source>
        <dbReference type="ARBA" id="ARBA00000971"/>
    </source>
</evidence>
<dbReference type="RefSeq" id="WP_041502148.1">
    <property type="nucleotide sequence ID" value="NZ_JPIT01000007.1"/>
</dbReference>
<dbReference type="Pfam" id="PF00254">
    <property type="entry name" value="FKBP_C"/>
    <property type="match status" value="1"/>
</dbReference>
<gene>
    <name evidence="7" type="ORF">IE90_01740</name>
</gene>
<feature type="chain" id="PRO_5044279210" description="peptidylprolyl isomerase" evidence="5">
    <location>
        <begin position="21"/>
        <end position="338"/>
    </location>
</feature>
<evidence type="ECO:0000313" key="8">
    <source>
        <dbReference type="Proteomes" id="UP000031937"/>
    </source>
</evidence>
<feature type="signal peptide" evidence="5">
    <location>
        <begin position="1"/>
        <end position="20"/>
    </location>
</feature>
<evidence type="ECO:0000256" key="3">
    <source>
        <dbReference type="ARBA" id="ARBA00023110"/>
    </source>
</evidence>
<evidence type="ECO:0000256" key="5">
    <source>
        <dbReference type="SAM" id="SignalP"/>
    </source>
</evidence>
<feature type="domain" description="PPIase FKBP-type" evidence="6">
    <location>
        <begin position="226"/>
        <end position="322"/>
    </location>
</feature>
<sequence>MGKYCILSVCVLMLSFWSCSEEKEDDLIDVLEKESVDIREYLRENVTTPVTTVCFYSVKGLPIDSIYIFNNDKTGTLVKEDEYALIDYDVLDLNGKYMDSTDPQQKLDSTYVRTYAMGGPVYNVLDTANKFNYIGEALKYIGEGKTGEMIVPSKLGSQNGKSLLYKLQIKRVIPDFKGYEDALIQSYIDNHIQDKIGEPVEIRRNDSIAYLVMTHQGSGVSVIKEGDTVSISHEAYVLTEGLLKQYEVWDSVTMIHPLAPRNGTILEVYAKALTYLHEGDEATIIVPHVLGYGRAGVKSASGQILIPSFSTLVYTLKVKRVGIFTPPEDPETGRGNEP</sequence>
<dbReference type="PROSITE" id="PS50059">
    <property type="entry name" value="FKBP_PPIASE"/>
    <property type="match status" value="1"/>
</dbReference>
<accession>A0AB34R6H8</accession>
<dbReference type="InterPro" id="IPR001179">
    <property type="entry name" value="PPIase_FKBP_dom"/>
</dbReference>
<organism evidence="7 8">
    <name type="scientific">Sanguibacteroides justesenii</name>
    <dbReference type="NCBI Taxonomy" id="1547597"/>
    <lineage>
        <taxon>Bacteria</taxon>
        <taxon>Pseudomonadati</taxon>
        <taxon>Bacteroidota</taxon>
        <taxon>Bacteroidia</taxon>
        <taxon>Bacteroidales</taxon>
        <taxon>Porphyromonadaceae</taxon>
        <taxon>Sanguibacteroides</taxon>
    </lineage>
</organism>
<evidence type="ECO:0000256" key="2">
    <source>
        <dbReference type="ARBA" id="ARBA00013194"/>
    </source>
</evidence>
<keyword evidence="3 4" id="KW-0697">Rotamase</keyword>
<dbReference type="SUPFAM" id="SSF54534">
    <property type="entry name" value="FKBP-like"/>
    <property type="match status" value="1"/>
</dbReference>